<name>A0ABR7QM11_9FLAO</name>
<dbReference type="Pfam" id="PF00994">
    <property type="entry name" value="MoCF_biosynth"/>
    <property type="match status" value="1"/>
</dbReference>
<comment type="cofactor">
    <cofactor evidence="6">
        <name>Mg(2+)</name>
        <dbReference type="ChEBI" id="CHEBI:18420"/>
    </cofactor>
</comment>
<evidence type="ECO:0000256" key="3">
    <source>
        <dbReference type="ARBA" id="ARBA00010763"/>
    </source>
</evidence>
<accession>A0ABR7QM11</accession>
<dbReference type="Gene3D" id="2.170.190.11">
    <property type="entry name" value="Molybdopterin biosynthesis moea protein, domain 3"/>
    <property type="match status" value="1"/>
</dbReference>
<dbReference type="EMBL" id="JACLHY010000007">
    <property type="protein sequence ID" value="MBC8768232.1"/>
    <property type="molecule type" value="Genomic_DNA"/>
</dbReference>
<dbReference type="RefSeq" id="WP_187583881.1">
    <property type="nucleotide sequence ID" value="NZ_JACLHY010000007.1"/>
</dbReference>
<keyword evidence="4 6" id="KW-0501">Molybdenum cofactor biosynthesis</keyword>
<dbReference type="InterPro" id="IPR038987">
    <property type="entry name" value="MoeA-like"/>
</dbReference>
<dbReference type="Pfam" id="PF03454">
    <property type="entry name" value="MoeA_C"/>
    <property type="match status" value="1"/>
</dbReference>
<comment type="caution">
    <text evidence="8">The sequence shown here is derived from an EMBL/GenBank/DDBJ whole genome shotgun (WGS) entry which is preliminary data.</text>
</comment>
<dbReference type="InterPro" id="IPR001453">
    <property type="entry name" value="MoaB/Mog_dom"/>
</dbReference>
<dbReference type="InterPro" id="IPR036425">
    <property type="entry name" value="MoaB/Mog-like_dom_sf"/>
</dbReference>
<dbReference type="Gene3D" id="3.40.980.10">
    <property type="entry name" value="MoaB/Mog-like domain"/>
    <property type="match status" value="1"/>
</dbReference>
<sequence>MISFKDAYQKVLDLSQDLGNELVSLEQAMGRILAEDIIADRNFPPFNRATKDGIAINYDAIEKGQTTFKIEGILAAGMPSQLLKNTANCIEIMTGAVVPSNADTVVMYEHIVIDDGWASLIKNPVQGQDIHLNGSDQKKGNLVLEKNSIISAAEIGVLAAVGKASVLVRTLPKVAIVSTGNELVEVDEIPLPHQIRKSNIHTLYSALSQEGIVPSKLHLPDEKDSIKNTLGNTLKVNNAVLLSGGVSKGKFDFIPQVMEELGVEKIFHGVFQRPGKPFWFGIQKETKTVVFSFPGNPVSTFANYNVYFKDWLKLSLGLPLQKIDVILKEAAEVKGDLTMLLRVKLGFNRGHLVVSLVKENGSGDLCSLVNTDGFIVLEPKSEPYEVGELVPFVPTRDLL</sequence>
<evidence type="ECO:0000256" key="1">
    <source>
        <dbReference type="ARBA" id="ARBA00002901"/>
    </source>
</evidence>
<keyword evidence="6" id="KW-0479">Metal-binding</keyword>
<proteinExistence type="inferred from homology"/>
<dbReference type="SUPFAM" id="SSF63882">
    <property type="entry name" value="MoeA N-terminal region -like"/>
    <property type="match status" value="1"/>
</dbReference>
<evidence type="ECO:0000256" key="6">
    <source>
        <dbReference type="RuleBase" id="RU365090"/>
    </source>
</evidence>
<evidence type="ECO:0000313" key="9">
    <source>
        <dbReference type="Proteomes" id="UP000618952"/>
    </source>
</evidence>
<evidence type="ECO:0000256" key="5">
    <source>
        <dbReference type="ARBA" id="ARBA00047317"/>
    </source>
</evidence>
<dbReference type="Gene3D" id="3.90.105.10">
    <property type="entry name" value="Molybdopterin biosynthesis moea protein, domain 2"/>
    <property type="match status" value="1"/>
</dbReference>
<dbReference type="PANTHER" id="PTHR10192">
    <property type="entry name" value="MOLYBDOPTERIN BIOSYNTHESIS PROTEIN"/>
    <property type="match status" value="1"/>
</dbReference>
<dbReference type="Proteomes" id="UP000618952">
    <property type="component" value="Unassembled WGS sequence"/>
</dbReference>
<dbReference type="SUPFAM" id="SSF63867">
    <property type="entry name" value="MoeA C-terminal domain-like"/>
    <property type="match status" value="1"/>
</dbReference>
<dbReference type="NCBIfam" id="TIGR00177">
    <property type="entry name" value="molyb_syn"/>
    <property type="match status" value="1"/>
</dbReference>
<dbReference type="CDD" id="cd00887">
    <property type="entry name" value="MoeA"/>
    <property type="match status" value="1"/>
</dbReference>
<dbReference type="InterPro" id="IPR005111">
    <property type="entry name" value="MoeA_C_domain_IV"/>
</dbReference>
<dbReference type="EC" id="2.10.1.1" evidence="6"/>
<evidence type="ECO:0000259" key="7">
    <source>
        <dbReference type="SMART" id="SM00852"/>
    </source>
</evidence>
<keyword evidence="6" id="KW-0808">Transferase</keyword>
<dbReference type="InterPro" id="IPR036135">
    <property type="entry name" value="MoeA_linker/N_sf"/>
</dbReference>
<keyword evidence="9" id="KW-1185">Reference proteome</keyword>
<comment type="function">
    <text evidence="1 6">Catalyzes the insertion of molybdate into adenylated molybdopterin with the concomitant release of AMP.</text>
</comment>
<dbReference type="Pfam" id="PF03453">
    <property type="entry name" value="MoeA_N"/>
    <property type="match status" value="1"/>
</dbReference>
<dbReference type="InterPro" id="IPR036688">
    <property type="entry name" value="MoeA_C_domain_IV_sf"/>
</dbReference>
<feature type="domain" description="MoaB/Mog" evidence="7">
    <location>
        <begin position="175"/>
        <end position="315"/>
    </location>
</feature>
<keyword evidence="6" id="KW-0500">Molybdenum</keyword>
<evidence type="ECO:0000256" key="4">
    <source>
        <dbReference type="ARBA" id="ARBA00023150"/>
    </source>
</evidence>
<comment type="similarity">
    <text evidence="3 6">Belongs to the MoeA family.</text>
</comment>
<comment type="pathway">
    <text evidence="2 6">Cofactor biosynthesis; molybdopterin biosynthesis.</text>
</comment>
<dbReference type="Gene3D" id="2.40.340.10">
    <property type="entry name" value="MoeA, C-terminal, domain IV"/>
    <property type="match status" value="1"/>
</dbReference>
<organism evidence="8 9">
    <name type="scientific">Arenibacter arenosicollis</name>
    <dbReference type="NCBI Taxonomy" id="2762274"/>
    <lineage>
        <taxon>Bacteria</taxon>
        <taxon>Pseudomonadati</taxon>
        <taxon>Bacteroidota</taxon>
        <taxon>Flavobacteriia</taxon>
        <taxon>Flavobacteriales</taxon>
        <taxon>Flavobacteriaceae</taxon>
        <taxon>Arenibacter</taxon>
    </lineage>
</organism>
<reference evidence="8 9" key="1">
    <citation type="submission" date="2020-08" db="EMBL/GenBank/DDBJ databases">
        <title>Arenibacter gaetbuli sp. nov., isolated from a sand dune.</title>
        <authorList>
            <person name="Park S."/>
            <person name="Yoon J.-H."/>
        </authorList>
    </citation>
    <scope>NUCLEOTIDE SEQUENCE [LARGE SCALE GENOMIC DNA]</scope>
    <source>
        <strain evidence="8 9">BSSL-BM3</strain>
    </source>
</reference>
<comment type="catalytic activity">
    <reaction evidence="5">
        <text>adenylyl-molybdopterin + molybdate = Mo-molybdopterin + AMP + H(+)</text>
        <dbReference type="Rhea" id="RHEA:35047"/>
        <dbReference type="ChEBI" id="CHEBI:15378"/>
        <dbReference type="ChEBI" id="CHEBI:36264"/>
        <dbReference type="ChEBI" id="CHEBI:62727"/>
        <dbReference type="ChEBI" id="CHEBI:71302"/>
        <dbReference type="ChEBI" id="CHEBI:456215"/>
        <dbReference type="EC" id="2.10.1.1"/>
    </reaction>
</comment>
<gene>
    <name evidence="8" type="ORF">H4O18_09525</name>
</gene>
<dbReference type="InterPro" id="IPR005110">
    <property type="entry name" value="MoeA_linker/N"/>
</dbReference>
<evidence type="ECO:0000313" key="8">
    <source>
        <dbReference type="EMBL" id="MBC8768232.1"/>
    </source>
</evidence>
<dbReference type="SMART" id="SM00852">
    <property type="entry name" value="MoCF_biosynth"/>
    <property type="match status" value="1"/>
</dbReference>
<dbReference type="PANTHER" id="PTHR10192:SF5">
    <property type="entry name" value="GEPHYRIN"/>
    <property type="match status" value="1"/>
</dbReference>
<dbReference type="SUPFAM" id="SSF53218">
    <property type="entry name" value="Molybdenum cofactor biosynthesis proteins"/>
    <property type="match status" value="1"/>
</dbReference>
<evidence type="ECO:0000256" key="2">
    <source>
        <dbReference type="ARBA" id="ARBA00005046"/>
    </source>
</evidence>
<keyword evidence="6" id="KW-0460">Magnesium</keyword>
<protein>
    <recommendedName>
        <fullName evidence="6">Molybdopterin molybdenumtransferase</fullName>
        <ecNumber evidence="6">2.10.1.1</ecNumber>
    </recommendedName>
</protein>